<keyword evidence="3" id="KW-1185">Reference proteome</keyword>
<dbReference type="InParanoid" id="J9DL60"/>
<dbReference type="VEuPathDB" id="MicrosporidiaDB:EDEG_03472"/>
<sequence length="161" mass="19559">MFESLMFVFTIDTINSMNFDDKNCRINRIKYEIDYYQNMIQENSRNISRLEQKIDSKALHEYKKMQLDQEIRELQEKKSYLQSLDTVVYFKKCGKDKNQALSEIDRLIQRKKSDWNSKDSKYTEISSNISEYEKLNLDFYRKLLELKSEKECLLKMPKLKF</sequence>
<gene>
    <name evidence="2" type="ORF">EDEG_03472</name>
</gene>
<reference evidence="3" key="2">
    <citation type="submission" date="2015-07" db="EMBL/GenBank/DDBJ databases">
        <title>Contrasting host-pathogen interactions and genome evolution in two generalist and specialist microsporidian pathogens of mosquitoes.</title>
        <authorList>
            <consortium name="The Broad Institute Genomics Platform"/>
            <consortium name="The Broad Institute Genome Sequencing Center for Infectious Disease"/>
            <person name="Cuomo C.A."/>
            <person name="Sanscrainte N.D."/>
            <person name="Goldberg J.M."/>
            <person name="Heiman D."/>
            <person name="Young S."/>
            <person name="Zeng Q."/>
            <person name="Becnel J.J."/>
            <person name="Birren B.W."/>
        </authorList>
    </citation>
    <scope>NUCLEOTIDE SEQUENCE [LARGE SCALE GENOMIC DNA]</scope>
    <source>
        <strain evidence="3">USNM 41457</strain>
    </source>
</reference>
<reference evidence="2 3" key="1">
    <citation type="submission" date="2011-08" db="EMBL/GenBank/DDBJ databases">
        <authorList>
            <person name="Liu Z.J."/>
            <person name="Shi F.L."/>
            <person name="Lu J.Q."/>
            <person name="Li M."/>
            <person name="Wang Z.L."/>
        </authorList>
    </citation>
    <scope>NUCLEOTIDE SEQUENCE [LARGE SCALE GENOMIC DNA]</scope>
    <source>
        <strain evidence="2 3">USNM 41457</strain>
    </source>
</reference>
<name>J9DL60_EDHAE</name>
<dbReference type="HOGENOM" id="CLU_139272_0_0_1"/>
<keyword evidence="1" id="KW-0175">Coiled coil</keyword>
<proteinExistence type="predicted"/>
<evidence type="ECO:0000313" key="2">
    <source>
        <dbReference type="EMBL" id="EJW02087.1"/>
    </source>
</evidence>
<dbReference type="EMBL" id="AFBI03000091">
    <property type="protein sequence ID" value="EJW02087.1"/>
    <property type="molecule type" value="Genomic_DNA"/>
</dbReference>
<accession>J9DL60</accession>
<dbReference type="AlphaFoldDB" id="J9DL60"/>
<feature type="coiled-coil region" evidence="1">
    <location>
        <begin position="33"/>
        <end position="84"/>
    </location>
</feature>
<protein>
    <submittedName>
        <fullName evidence="2">Uncharacterized protein</fullName>
    </submittedName>
</protein>
<organism evidence="2 3">
    <name type="scientific">Edhazardia aedis (strain USNM 41457)</name>
    <name type="common">Microsporidian parasite</name>
    <dbReference type="NCBI Taxonomy" id="1003232"/>
    <lineage>
        <taxon>Eukaryota</taxon>
        <taxon>Fungi</taxon>
        <taxon>Fungi incertae sedis</taxon>
        <taxon>Microsporidia</taxon>
        <taxon>Edhazardia</taxon>
    </lineage>
</organism>
<evidence type="ECO:0000313" key="3">
    <source>
        <dbReference type="Proteomes" id="UP000003163"/>
    </source>
</evidence>
<evidence type="ECO:0000256" key="1">
    <source>
        <dbReference type="SAM" id="Coils"/>
    </source>
</evidence>
<comment type="caution">
    <text evidence="2">The sequence shown here is derived from an EMBL/GenBank/DDBJ whole genome shotgun (WGS) entry which is preliminary data.</text>
</comment>
<dbReference type="Proteomes" id="UP000003163">
    <property type="component" value="Unassembled WGS sequence"/>
</dbReference>